<dbReference type="SUPFAM" id="SSF53300">
    <property type="entry name" value="vWA-like"/>
    <property type="match status" value="1"/>
</dbReference>
<dbReference type="InterPro" id="IPR056690">
    <property type="entry name" value="DUF7788"/>
</dbReference>
<dbReference type="AlphaFoldDB" id="A0A8H7Y7E7"/>
<dbReference type="OrthoDB" id="1149618at2759"/>
<organism evidence="3">
    <name type="scientific">Psilocybe cubensis</name>
    <name type="common">Psychedelic mushroom</name>
    <name type="synonym">Stropharia cubensis</name>
    <dbReference type="NCBI Taxonomy" id="181762"/>
    <lineage>
        <taxon>Eukaryota</taxon>
        <taxon>Fungi</taxon>
        <taxon>Dikarya</taxon>
        <taxon>Basidiomycota</taxon>
        <taxon>Agaricomycotina</taxon>
        <taxon>Agaricomycetes</taxon>
        <taxon>Agaricomycetidae</taxon>
        <taxon>Agaricales</taxon>
        <taxon>Agaricineae</taxon>
        <taxon>Strophariaceae</taxon>
        <taxon>Psilocybe</taxon>
    </lineage>
</organism>
<reference evidence="3" key="1">
    <citation type="submission" date="2021-02" db="EMBL/GenBank/DDBJ databases">
        <title>Psilocybe cubensis genome.</title>
        <authorList>
            <person name="Mckernan K.J."/>
            <person name="Crawford S."/>
            <person name="Trippe A."/>
            <person name="Kane L.T."/>
            <person name="Mclaughlin S."/>
        </authorList>
    </citation>
    <scope>NUCLEOTIDE SEQUENCE [LARGE SCALE GENOMIC DNA]</scope>
    <source>
        <strain evidence="3">MGC-MH-2018</strain>
    </source>
</reference>
<dbReference type="Pfam" id="PF25043">
    <property type="entry name" value="DUF7788"/>
    <property type="match status" value="1"/>
</dbReference>
<feature type="domain" description="DUF2828" evidence="1">
    <location>
        <begin position="68"/>
        <end position="477"/>
    </location>
</feature>
<dbReference type="PIRSF" id="PIRSF015417">
    <property type="entry name" value="T31B5_30_vWA"/>
    <property type="match status" value="1"/>
</dbReference>
<evidence type="ECO:0000259" key="2">
    <source>
        <dbReference type="Pfam" id="PF25043"/>
    </source>
</evidence>
<dbReference type="InterPro" id="IPR011205">
    <property type="entry name" value="UCP015417_vWA"/>
</dbReference>
<dbReference type="Gene3D" id="3.40.50.410">
    <property type="entry name" value="von Willebrand factor, type A domain"/>
    <property type="match status" value="1"/>
</dbReference>
<sequence length="727" mass="81561">MASTVPSQDRYAASKRSVALPAIPELYNKDFLDVLIPGLPEDIVTVNVPTARNPMMEALKVTSYQTYTTNGARAYSSTNSATLDAFSTISRYTLHSDMVHYLEASWKEDPVLTLHIIWNLRSIHDGKGEKEAFYRAFGWLYDNHPRTAIFNLRFLVEPVCRSKKGVFPHGYWKDLLNILALATVDEFKSYNSQFLHSPRASFTYRCKKKTVKVGTPESRIAAAQAFNDKVKTEARAARQSKQAENHERLVNKLLDPKYRALYIAVSRLFAEQLVKDIKILDAIDGLATDVSPMKLLKQMSLAGKWAPTPDCSHDRVTNIATAIVELIYSSQACGPFPAALNSNDLPAQERAHILRSFYQRWILTKLRSKLSCPEPLMSSNRWKEIKYSRVPSKCMQTNTPHFFKHDPAGFKAYLTSVKMNKRSISGATLMPHELAGQILTLHNGAKKVGEELASVQLGVVESQWKTLVDRLRESGALENSIAICDVSGSMGNLQRISQGKGKTVRPILAAVSLSLVLVHLAKPPFNAGFITFSEHPKFHTVDTTRPLAQQLHSMTYADWGMNTNLQAVFLKLLLPLAVKNNIKQEDMIKRLFIFSDMQFDSCQRGVPDADGWTTNYDCIEKAYAEAGYAVPQIVYWNLAGSRKTVEVLGDRKGVAMMNGFSPAMLKVFMGEEEDRRTEDAMEWENITEGGESVTVVEKVEDEKAFNPVNVMKKALLKRSFEGLTVLD</sequence>
<dbReference type="InterPro" id="IPR036465">
    <property type="entry name" value="vWFA_dom_sf"/>
</dbReference>
<gene>
    <name evidence="3" type="ORF">JR316_002161</name>
</gene>
<dbReference type="Pfam" id="PF11443">
    <property type="entry name" value="DUF2828"/>
    <property type="match status" value="1"/>
</dbReference>
<evidence type="ECO:0000313" key="3">
    <source>
        <dbReference type="EMBL" id="KAG5172659.1"/>
    </source>
</evidence>
<dbReference type="PANTHER" id="PTHR31373">
    <property type="entry name" value="OS06G0652100 PROTEIN"/>
    <property type="match status" value="1"/>
</dbReference>
<dbReference type="PANTHER" id="PTHR31373:SF27">
    <property type="entry name" value="TROVE DOMAIN-CONTAINING PROTEIN"/>
    <property type="match status" value="1"/>
</dbReference>
<evidence type="ECO:0000259" key="1">
    <source>
        <dbReference type="Pfam" id="PF11443"/>
    </source>
</evidence>
<feature type="domain" description="DUF7788" evidence="2">
    <location>
        <begin position="479"/>
        <end position="714"/>
    </location>
</feature>
<accession>A0A8H7Y7E7</accession>
<dbReference type="EMBL" id="JAFIQS010000002">
    <property type="protein sequence ID" value="KAG5172659.1"/>
    <property type="molecule type" value="Genomic_DNA"/>
</dbReference>
<protein>
    <submittedName>
        <fullName evidence="3">Uncharacterized protein</fullName>
    </submittedName>
</protein>
<comment type="caution">
    <text evidence="3">The sequence shown here is derived from an EMBL/GenBank/DDBJ whole genome shotgun (WGS) entry which is preliminary data.</text>
</comment>
<name>A0A8H7Y7E7_PSICU</name>
<proteinExistence type="predicted"/>
<dbReference type="InterPro" id="IPR058580">
    <property type="entry name" value="DUF2828"/>
</dbReference>